<sequence>MNLGVGLSQSPTGLAAYLLEKFSGWTNPSFYEKEDGGLNVKFQLDELLDNIMVYWVTNAITTSVRFYSENFSGQQMAYGLHKIPSKVPTACLVPRWEQFIGQPKSIMADTYPNLISYTYAEDGGHFFALEHPDILAKDFVKFSKLAERNGDLFRGK</sequence>
<dbReference type="AlphaFoldDB" id="A0A8J2KE63"/>
<dbReference type="GO" id="GO:0097176">
    <property type="term" value="P:epoxide metabolic process"/>
    <property type="evidence" value="ECO:0007669"/>
    <property type="project" value="TreeGrafter"/>
</dbReference>
<name>A0A8J2KE63_9HEXA</name>
<dbReference type="OrthoDB" id="7130006at2759"/>
<dbReference type="GO" id="GO:0004301">
    <property type="term" value="F:epoxide hydrolase activity"/>
    <property type="evidence" value="ECO:0007669"/>
    <property type="project" value="TreeGrafter"/>
</dbReference>
<gene>
    <name evidence="3" type="ORF">AFUS01_LOCUS26769</name>
</gene>
<evidence type="ECO:0008006" key="5">
    <source>
        <dbReference type="Google" id="ProtNLM"/>
    </source>
</evidence>
<protein>
    <recommendedName>
        <fullName evidence="5">Epoxide hydrolase</fullName>
    </recommendedName>
</protein>
<keyword evidence="4" id="KW-1185">Reference proteome</keyword>
<reference evidence="3" key="1">
    <citation type="submission" date="2021-06" db="EMBL/GenBank/DDBJ databases">
        <authorList>
            <person name="Hodson N. C."/>
            <person name="Mongue J. A."/>
            <person name="Jaron S. K."/>
        </authorList>
    </citation>
    <scope>NUCLEOTIDE SEQUENCE</scope>
</reference>
<dbReference type="PANTHER" id="PTHR21661:SF35">
    <property type="entry name" value="EPOXIDE HYDROLASE"/>
    <property type="match status" value="1"/>
</dbReference>
<evidence type="ECO:0000256" key="2">
    <source>
        <dbReference type="ARBA" id="ARBA00022801"/>
    </source>
</evidence>
<evidence type="ECO:0000256" key="1">
    <source>
        <dbReference type="ARBA" id="ARBA00010088"/>
    </source>
</evidence>
<proteinExistence type="inferred from homology"/>
<evidence type="ECO:0000313" key="4">
    <source>
        <dbReference type="Proteomes" id="UP000708208"/>
    </source>
</evidence>
<dbReference type="EMBL" id="CAJVCH010361856">
    <property type="protein sequence ID" value="CAG7816136.1"/>
    <property type="molecule type" value="Genomic_DNA"/>
</dbReference>
<dbReference type="PANTHER" id="PTHR21661">
    <property type="entry name" value="EPOXIDE HYDROLASE 1-RELATED"/>
    <property type="match status" value="1"/>
</dbReference>
<comment type="similarity">
    <text evidence="1">Belongs to the peptidase S33 family.</text>
</comment>
<comment type="caution">
    <text evidence="3">The sequence shown here is derived from an EMBL/GenBank/DDBJ whole genome shotgun (WGS) entry which is preliminary data.</text>
</comment>
<keyword evidence="2" id="KW-0378">Hydrolase</keyword>
<organism evidence="3 4">
    <name type="scientific">Allacma fusca</name>
    <dbReference type="NCBI Taxonomy" id="39272"/>
    <lineage>
        <taxon>Eukaryota</taxon>
        <taxon>Metazoa</taxon>
        <taxon>Ecdysozoa</taxon>
        <taxon>Arthropoda</taxon>
        <taxon>Hexapoda</taxon>
        <taxon>Collembola</taxon>
        <taxon>Symphypleona</taxon>
        <taxon>Sminthuridae</taxon>
        <taxon>Allacma</taxon>
    </lineage>
</organism>
<evidence type="ECO:0000313" key="3">
    <source>
        <dbReference type="EMBL" id="CAG7816136.1"/>
    </source>
</evidence>
<dbReference type="Proteomes" id="UP000708208">
    <property type="component" value="Unassembled WGS sequence"/>
</dbReference>
<accession>A0A8J2KE63</accession>